<dbReference type="AlphaFoldDB" id="A0A7S0ATR5"/>
<proteinExistence type="predicted"/>
<dbReference type="EMBL" id="HBEG01035111">
    <property type="protein sequence ID" value="CAD8373661.1"/>
    <property type="molecule type" value="Transcribed_RNA"/>
</dbReference>
<sequence length="640" mass="68394">MTSILVPGLHRLMPDEADADQGQPPAEAGEELVLLQPGLVKTQEAVAELSRQMGQDREGFSAPPSALSALEVQGHFSQLDSGSSQQLAELNALRSGVEDNSSRIGALEASFSQLRSNLGVRWERQEMQAASMLEEHLAQTDALDLLVRSQDQHKQEVAEMRVRLEAVEQHVGVAGSFEPTQHTVCSHTLEPAVEAMQTRLDAIAVGMTEQLKRLERIQGAHVKEEPPQGHGHLLATSYLLESARGSAVGTRGRQADEGDSEDLAAECGGPLQVSLMRDLPTRIGSTPEQGNATQEPSGDPEAELVDLGAWLARRAGELEVGLRVELSSRLHKHSGELRSQVLAEVASAEARSDAVLAGLRADFQRMADDLRARFEALRAATLPSGLSSGPAYCSVVQSQQLRDDSKPASAGPSASAEMSRTSRSMPPHKEASVALPPHSAAKPGVVERRSPSPVGCSVTVLCADETLPSTEDACGLPQRSGTRAGGARSTSPAVCTRRIKSSLAIGRPQGFEQAQSPPPVQAPMAQGPAAAPTVTFSTDGTSHAPTAPAWVAVQLGCTASVEALACSLVPAPHKLDSVRDGIQQAGYGHLQQQQHQHQAQQLQRQQQRRQQQEQQRQQQHRYGPPIIVQTPHSPLRKPSL</sequence>
<feature type="region of interest" description="Disordered" evidence="1">
    <location>
        <begin position="398"/>
        <end position="453"/>
    </location>
</feature>
<gene>
    <name evidence="2" type="ORF">PBAH0796_LOCUS21472</name>
</gene>
<protein>
    <submittedName>
        <fullName evidence="2">Uncharacterized protein</fullName>
    </submittedName>
</protein>
<accession>A0A7S0ATR5</accession>
<feature type="region of interest" description="Disordered" evidence="1">
    <location>
        <begin position="1"/>
        <end position="29"/>
    </location>
</feature>
<feature type="compositionally biased region" description="Low complexity" evidence="1">
    <location>
        <begin position="588"/>
        <end position="622"/>
    </location>
</feature>
<feature type="compositionally biased region" description="Low complexity" evidence="1">
    <location>
        <begin position="407"/>
        <end position="416"/>
    </location>
</feature>
<name>A0A7S0ATR5_9DINO</name>
<evidence type="ECO:0000256" key="1">
    <source>
        <dbReference type="SAM" id="MobiDB-lite"/>
    </source>
</evidence>
<feature type="compositionally biased region" description="Low complexity" evidence="1">
    <location>
        <begin position="522"/>
        <end position="532"/>
    </location>
</feature>
<feature type="region of interest" description="Disordered" evidence="1">
    <location>
        <begin position="282"/>
        <end position="301"/>
    </location>
</feature>
<reference evidence="2" key="1">
    <citation type="submission" date="2021-01" db="EMBL/GenBank/DDBJ databases">
        <authorList>
            <person name="Corre E."/>
            <person name="Pelletier E."/>
            <person name="Niang G."/>
            <person name="Scheremetjew M."/>
            <person name="Finn R."/>
            <person name="Kale V."/>
            <person name="Holt S."/>
            <person name="Cochrane G."/>
            <person name="Meng A."/>
            <person name="Brown T."/>
            <person name="Cohen L."/>
        </authorList>
    </citation>
    <scope>NUCLEOTIDE SEQUENCE</scope>
    <source>
        <strain evidence="2">Pbaha01</strain>
    </source>
</reference>
<feature type="region of interest" description="Disordered" evidence="1">
    <location>
        <begin position="473"/>
        <end position="493"/>
    </location>
</feature>
<evidence type="ECO:0000313" key="2">
    <source>
        <dbReference type="EMBL" id="CAD8373661.1"/>
    </source>
</evidence>
<feature type="region of interest" description="Disordered" evidence="1">
    <location>
        <begin position="588"/>
        <end position="640"/>
    </location>
</feature>
<organism evidence="2">
    <name type="scientific">Pyrodinium bahamense</name>
    <dbReference type="NCBI Taxonomy" id="73915"/>
    <lineage>
        <taxon>Eukaryota</taxon>
        <taxon>Sar</taxon>
        <taxon>Alveolata</taxon>
        <taxon>Dinophyceae</taxon>
        <taxon>Gonyaulacales</taxon>
        <taxon>Pyrocystaceae</taxon>
        <taxon>Pyrodinium</taxon>
    </lineage>
</organism>
<feature type="region of interest" description="Disordered" evidence="1">
    <location>
        <begin position="509"/>
        <end position="542"/>
    </location>
</feature>
<feature type="compositionally biased region" description="Polar residues" evidence="1">
    <location>
        <begin position="283"/>
        <end position="296"/>
    </location>
</feature>